<feature type="transmembrane region" description="Helical" evidence="7">
    <location>
        <begin position="478"/>
        <end position="501"/>
    </location>
</feature>
<dbReference type="Pfam" id="PF00528">
    <property type="entry name" value="BPD_transp_1"/>
    <property type="match status" value="1"/>
</dbReference>
<evidence type="ECO:0000256" key="3">
    <source>
        <dbReference type="ARBA" id="ARBA00022475"/>
    </source>
</evidence>
<feature type="transmembrane region" description="Helical" evidence="7">
    <location>
        <begin position="432"/>
        <end position="458"/>
    </location>
</feature>
<feature type="transmembrane region" description="Helical" evidence="7">
    <location>
        <begin position="378"/>
        <end position="396"/>
    </location>
</feature>
<evidence type="ECO:0000313" key="10">
    <source>
        <dbReference type="Proteomes" id="UP000479756"/>
    </source>
</evidence>
<evidence type="ECO:0000256" key="6">
    <source>
        <dbReference type="ARBA" id="ARBA00023136"/>
    </source>
</evidence>
<dbReference type="Proteomes" id="UP000479756">
    <property type="component" value="Unassembled WGS sequence"/>
</dbReference>
<keyword evidence="2 7" id="KW-0813">Transport</keyword>
<dbReference type="RefSeq" id="WP_163472254.1">
    <property type="nucleotide sequence ID" value="NZ_JAAGWZ010000001.1"/>
</dbReference>
<evidence type="ECO:0000256" key="1">
    <source>
        <dbReference type="ARBA" id="ARBA00004651"/>
    </source>
</evidence>
<comment type="similarity">
    <text evidence="7">Belongs to the binding-protein-dependent transport system permease family.</text>
</comment>
<dbReference type="PROSITE" id="PS50928">
    <property type="entry name" value="ABC_TM1"/>
    <property type="match status" value="1"/>
</dbReference>
<proteinExistence type="inferred from homology"/>
<evidence type="ECO:0000256" key="4">
    <source>
        <dbReference type="ARBA" id="ARBA00022692"/>
    </source>
</evidence>
<evidence type="ECO:0000313" key="9">
    <source>
        <dbReference type="EMBL" id="NEM90623.1"/>
    </source>
</evidence>
<evidence type="ECO:0000259" key="8">
    <source>
        <dbReference type="PROSITE" id="PS50928"/>
    </source>
</evidence>
<keyword evidence="6 7" id="KW-0472">Membrane</keyword>
<dbReference type="PANTHER" id="PTHR43163:SF6">
    <property type="entry name" value="DIPEPTIDE TRANSPORT SYSTEM PERMEASE PROTEIN DPPB-RELATED"/>
    <property type="match status" value="1"/>
</dbReference>
<comment type="subcellular location">
    <subcellularLocation>
        <location evidence="1 7">Cell membrane</location>
        <topology evidence="1 7">Multi-pass membrane protein</topology>
    </subcellularLocation>
</comment>
<keyword evidence="5 7" id="KW-1133">Transmembrane helix</keyword>
<dbReference type="EMBL" id="JAAGWZ010000001">
    <property type="protein sequence ID" value="NEM90623.1"/>
    <property type="molecule type" value="Genomic_DNA"/>
</dbReference>
<dbReference type="InterPro" id="IPR000515">
    <property type="entry name" value="MetI-like"/>
</dbReference>
<dbReference type="AlphaFoldDB" id="A0A7C9TQX5"/>
<keyword evidence="3" id="KW-1003">Cell membrane</keyword>
<feature type="transmembrane region" description="Helical" evidence="7">
    <location>
        <begin position="12"/>
        <end position="35"/>
    </location>
</feature>
<dbReference type="CDD" id="cd06261">
    <property type="entry name" value="TM_PBP2"/>
    <property type="match status" value="1"/>
</dbReference>
<dbReference type="PANTHER" id="PTHR43163">
    <property type="entry name" value="DIPEPTIDE TRANSPORT SYSTEM PERMEASE PROTEIN DPPB-RELATED"/>
    <property type="match status" value="1"/>
</dbReference>
<feature type="transmembrane region" description="Helical" evidence="7">
    <location>
        <begin position="232"/>
        <end position="253"/>
    </location>
</feature>
<keyword evidence="10" id="KW-1185">Reference proteome</keyword>
<feature type="transmembrane region" description="Helical" evidence="7">
    <location>
        <begin position="139"/>
        <end position="160"/>
    </location>
</feature>
<feature type="domain" description="ABC transmembrane type-1" evidence="8">
    <location>
        <begin position="100"/>
        <end position="501"/>
    </location>
</feature>
<feature type="transmembrane region" description="Helical" evidence="7">
    <location>
        <begin position="99"/>
        <end position="127"/>
    </location>
</feature>
<feature type="transmembrane region" description="Helical" evidence="7">
    <location>
        <begin position="285"/>
        <end position="308"/>
    </location>
</feature>
<evidence type="ECO:0000256" key="2">
    <source>
        <dbReference type="ARBA" id="ARBA00022448"/>
    </source>
</evidence>
<gene>
    <name evidence="9" type="ORF">G3T37_04570</name>
</gene>
<feature type="transmembrane region" description="Helical" evidence="7">
    <location>
        <begin position="201"/>
        <end position="220"/>
    </location>
</feature>
<protein>
    <submittedName>
        <fullName evidence="9">ABC transporter permease</fullName>
    </submittedName>
</protein>
<dbReference type="InterPro" id="IPR035906">
    <property type="entry name" value="MetI-like_sf"/>
</dbReference>
<comment type="caution">
    <text evidence="9">The sequence shown here is derived from an EMBL/GenBank/DDBJ whole genome shotgun (WGS) entry which is preliminary data.</text>
</comment>
<dbReference type="GO" id="GO:0005886">
    <property type="term" value="C:plasma membrane"/>
    <property type="evidence" value="ECO:0007669"/>
    <property type="project" value="UniProtKB-SubCell"/>
</dbReference>
<evidence type="ECO:0000256" key="7">
    <source>
        <dbReference type="RuleBase" id="RU363032"/>
    </source>
</evidence>
<feature type="transmembrane region" description="Helical" evidence="7">
    <location>
        <begin position="172"/>
        <end position="194"/>
    </location>
</feature>
<organism evidence="9 10">
    <name type="scientific">Galbitalea soli</name>
    <dbReference type="NCBI Taxonomy" id="1268042"/>
    <lineage>
        <taxon>Bacteria</taxon>
        <taxon>Bacillati</taxon>
        <taxon>Actinomycetota</taxon>
        <taxon>Actinomycetes</taxon>
        <taxon>Micrococcales</taxon>
        <taxon>Microbacteriaceae</taxon>
        <taxon>Galbitalea</taxon>
    </lineage>
</organism>
<dbReference type="GO" id="GO:0055085">
    <property type="term" value="P:transmembrane transport"/>
    <property type="evidence" value="ECO:0007669"/>
    <property type="project" value="InterPro"/>
</dbReference>
<feature type="transmembrane region" description="Helical" evidence="7">
    <location>
        <begin position="260"/>
        <end position="279"/>
    </location>
</feature>
<dbReference type="Gene3D" id="1.10.3720.10">
    <property type="entry name" value="MetI-like"/>
    <property type="match status" value="1"/>
</dbReference>
<name>A0A7C9TQX5_9MICO</name>
<keyword evidence="4 7" id="KW-0812">Transmembrane</keyword>
<evidence type="ECO:0000256" key="5">
    <source>
        <dbReference type="ARBA" id="ARBA00022989"/>
    </source>
</evidence>
<sequence length="512" mass="54766">MLTFLARRTLASIAVLFVASYLVYILSALSGNPLADLESSHAINKAQLIQQRVQLLHLDIPPFLRYFLWLGGLLAGVIGKLDLGHSPNGQSVTSELSTAMGSTLTLVTGATIVAIVVGLTIGITTALRQYTTYDYTATFVSFLFFSLPIFWIAVMLKQFAAIGFNNFLADPVIGPVTIVVTALVSGIVWMGIIGGDLRRRILVFVIAGAAAGVVLAYISLTGWLKNPSLGPVAFVVLSLGAAYLITVLSTGWANKKSRNTALSVVGIGLVLYFPLQALFNQYAIINFFTVALIVILIAAIGGATGYFWGGVDRGQSVRTGALTGFVMALFLLLDRFLKSWDVYFNQVAQGRPVATIGSGTPDLTADYWITGLDSFTHLLLPTMALILASIAGYSRYSRASLLDVMNQDYIRTARAKGLTERTVIMRHAFRNALIPVTTVIALDFGALIGGAVVTESVFGWTGMGALFQGAINIVDVNTIMGVFLITAVAAVVFNALADLIYTGLDPRIRVSA</sequence>
<accession>A0A7C9TQX5</accession>
<reference evidence="9 10" key="1">
    <citation type="journal article" date="2014" name="Int. J. Syst. Evol. Microbiol.">
        <title>Description of Galbitalea soli gen. nov., sp. nov., and Frondihabitans sucicola sp. nov.</title>
        <authorList>
            <person name="Kim S.J."/>
            <person name="Lim J.M."/>
            <person name="Ahn J.H."/>
            <person name="Weon H.Y."/>
            <person name="Hamada M."/>
            <person name="Suzuki K."/>
            <person name="Ahn T.Y."/>
            <person name="Kwon S.W."/>
        </authorList>
    </citation>
    <scope>NUCLEOTIDE SEQUENCE [LARGE SCALE GENOMIC DNA]</scope>
    <source>
        <strain evidence="9 10">NBRC 108727</strain>
    </source>
</reference>
<feature type="transmembrane region" description="Helical" evidence="7">
    <location>
        <begin position="320"/>
        <end position="337"/>
    </location>
</feature>